<reference evidence="9" key="1">
    <citation type="journal article" date="2019" name="Int. J. Syst. Evol. Microbiol.">
        <title>The Global Catalogue of Microorganisms (GCM) 10K type strain sequencing project: providing services to taxonomists for standard genome sequencing and annotation.</title>
        <authorList>
            <consortium name="The Broad Institute Genomics Platform"/>
            <consortium name="The Broad Institute Genome Sequencing Center for Infectious Disease"/>
            <person name="Wu L."/>
            <person name="Ma J."/>
        </authorList>
    </citation>
    <scope>NUCLEOTIDE SEQUENCE [LARGE SCALE GENOMIC DNA]</scope>
    <source>
        <strain evidence="9">CCUG 62952</strain>
    </source>
</reference>
<dbReference type="InterPro" id="IPR005467">
    <property type="entry name" value="His_kinase_dom"/>
</dbReference>
<dbReference type="Gene3D" id="1.25.40.10">
    <property type="entry name" value="Tetratricopeptide repeat domain"/>
    <property type="match status" value="1"/>
</dbReference>
<name>A0ABW3D1V1_9FLAO</name>
<dbReference type="InterPro" id="IPR011990">
    <property type="entry name" value="TPR-like_helical_dom_sf"/>
</dbReference>
<dbReference type="SMART" id="SM00387">
    <property type="entry name" value="HATPase_c"/>
    <property type="match status" value="1"/>
</dbReference>
<keyword evidence="1" id="KW-0808">Transferase</keyword>
<dbReference type="EMBL" id="JBHTJH010000025">
    <property type="protein sequence ID" value="MFD0864059.1"/>
    <property type="molecule type" value="Genomic_DNA"/>
</dbReference>
<dbReference type="Proteomes" id="UP001596978">
    <property type="component" value="Unassembled WGS sequence"/>
</dbReference>
<dbReference type="InterPro" id="IPR019734">
    <property type="entry name" value="TPR_rpt"/>
</dbReference>
<proteinExistence type="predicted"/>
<evidence type="ECO:0000256" key="4">
    <source>
        <dbReference type="PROSITE-ProRule" id="PRU00339"/>
    </source>
</evidence>
<dbReference type="PROSITE" id="PS50109">
    <property type="entry name" value="HIS_KIN"/>
    <property type="match status" value="1"/>
</dbReference>
<feature type="repeat" description="TPR" evidence="4">
    <location>
        <begin position="196"/>
        <end position="229"/>
    </location>
</feature>
<dbReference type="CDD" id="cd16917">
    <property type="entry name" value="HATPase_UhpB-NarQ-NarX-like"/>
    <property type="match status" value="1"/>
</dbReference>
<dbReference type="SUPFAM" id="SSF55874">
    <property type="entry name" value="ATPase domain of HSP90 chaperone/DNA topoisomerase II/histidine kinase"/>
    <property type="match status" value="1"/>
</dbReference>
<evidence type="ECO:0000256" key="5">
    <source>
        <dbReference type="SAM" id="Coils"/>
    </source>
</evidence>
<evidence type="ECO:0000256" key="6">
    <source>
        <dbReference type="SAM" id="Phobius"/>
    </source>
</evidence>
<dbReference type="Pfam" id="PF02518">
    <property type="entry name" value="HATPase_c"/>
    <property type="match status" value="1"/>
</dbReference>
<gene>
    <name evidence="8" type="ORF">ACFQ1M_17730</name>
</gene>
<evidence type="ECO:0000256" key="3">
    <source>
        <dbReference type="ARBA" id="ARBA00023012"/>
    </source>
</evidence>
<keyword evidence="6" id="KW-1133">Transmembrane helix</keyword>
<dbReference type="InterPro" id="IPR003594">
    <property type="entry name" value="HATPase_dom"/>
</dbReference>
<protein>
    <submittedName>
        <fullName evidence="8">Tetratricopeptide repeat protein</fullName>
    </submittedName>
</protein>
<evidence type="ECO:0000313" key="8">
    <source>
        <dbReference type="EMBL" id="MFD0864059.1"/>
    </source>
</evidence>
<sequence>MIDSAQNNSFSVEKRRSYLKEASAFLPSVENDSVAINVHFDIALTYYRLGDKDSFRDSSKEILEKSRSVKDSIGIGRALGFLGNYFLRKHKSDSAYQHLYEASKIYKNLGDEYSLAKVLLDMAIIQKNGKDFIASEATTIEALSYFENLEKNDRIAACYNNLAIIANELQRYDDAIEYYKRAIEYDTKNGNFNAIKISLNNMGVVYERQGDYNSAIELYDRVLSEKDLAKDSPSLYAFALDNLAHTKLESGYEADVLPDLLQAYRIRDSIGDSQGLITSFYHLAKYHAAVGENDKAINYAVKAKDLSYKSKDFSDILKPLLLLIETESGSRATKYAKDYIRINDSLQKQERALRNQFARIRFETDKIASENELISRQRLQLMILLAVLFLTGFLLYIIKEQRARNKKLVFEQEQQQANEEIYNLMLAQHGKLEEGRLDEQRRISRELHDGVLSRLFGTRLNLDVLNPNNDENAINSRKKYIDELKNIEEEIRHVSHNLSSGLVEQSSFLDIIKDLLKSQEQINGYATHLDSDTKIDWEEIPNKDKIHCYRIVQEAIQNINKHSKAKNVTVKIRSINNDLILSVIDDGVGFNIAKKKDGIGLKNIQARVEELKGFLDVFSKKGEGTEIRIEFSLRTPQTIN</sequence>
<evidence type="ECO:0000256" key="2">
    <source>
        <dbReference type="ARBA" id="ARBA00022777"/>
    </source>
</evidence>
<dbReference type="InterPro" id="IPR036890">
    <property type="entry name" value="HATPase_C_sf"/>
</dbReference>
<dbReference type="InterPro" id="IPR011712">
    <property type="entry name" value="Sig_transdc_His_kin_sub3_dim/P"/>
</dbReference>
<evidence type="ECO:0000256" key="1">
    <source>
        <dbReference type="ARBA" id="ARBA00022679"/>
    </source>
</evidence>
<dbReference type="PROSITE" id="PS50005">
    <property type="entry name" value="TPR"/>
    <property type="match status" value="2"/>
</dbReference>
<dbReference type="SUPFAM" id="SSF48452">
    <property type="entry name" value="TPR-like"/>
    <property type="match status" value="2"/>
</dbReference>
<dbReference type="Pfam" id="PF13424">
    <property type="entry name" value="TPR_12"/>
    <property type="match status" value="1"/>
</dbReference>
<dbReference type="InterPro" id="IPR050482">
    <property type="entry name" value="Sensor_HK_TwoCompSys"/>
</dbReference>
<keyword evidence="4" id="KW-0802">TPR repeat</keyword>
<dbReference type="SMART" id="SM00028">
    <property type="entry name" value="TPR"/>
    <property type="match status" value="5"/>
</dbReference>
<feature type="repeat" description="TPR" evidence="4">
    <location>
        <begin position="156"/>
        <end position="189"/>
    </location>
</feature>
<evidence type="ECO:0000259" key="7">
    <source>
        <dbReference type="PROSITE" id="PS50109"/>
    </source>
</evidence>
<dbReference type="Pfam" id="PF13176">
    <property type="entry name" value="TPR_7"/>
    <property type="match status" value="1"/>
</dbReference>
<dbReference type="Pfam" id="PF07730">
    <property type="entry name" value="HisKA_3"/>
    <property type="match status" value="1"/>
</dbReference>
<keyword evidence="6" id="KW-0812">Transmembrane</keyword>
<dbReference type="PANTHER" id="PTHR24421">
    <property type="entry name" value="NITRATE/NITRITE SENSOR PROTEIN NARX-RELATED"/>
    <property type="match status" value="1"/>
</dbReference>
<keyword evidence="3" id="KW-0902">Two-component regulatory system</keyword>
<dbReference type="PROSITE" id="PS50293">
    <property type="entry name" value="TPR_REGION"/>
    <property type="match status" value="1"/>
</dbReference>
<dbReference type="Gene3D" id="3.30.565.10">
    <property type="entry name" value="Histidine kinase-like ATPase, C-terminal domain"/>
    <property type="match status" value="1"/>
</dbReference>
<feature type="domain" description="Histidine kinase" evidence="7">
    <location>
        <begin position="544"/>
        <end position="635"/>
    </location>
</feature>
<accession>A0ABW3D1V1</accession>
<keyword evidence="9" id="KW-1185">Reference proteome</keyword>
<keyword evidence="2" id="KW-0418">Kinase</keyword>
<dbReference type="Gene3D" id="1.20.5.1930">
    <property type="match status" value="1"/>
</dbReference>
<keyword evidence="5" id="KW-0175">Coiled coil</keyword>
<keyword evidence="6" id="KW-0472">Membrane</keyword>
<organism evidence="8 9">
    <name type="scientific">Sungkyunkwania multivorans</name>
    <dbReference type="NCBI Taxonomy" id="1173618"/>
    <lineage>
        <taxon>Bacteria</taxon>
        <taxon>Pseudomonadati</taxon>
        <taxon>Bacteroidota</taxon>
        <taxon>Flavobacteriia</taxon>
        <taxon>Flavobacteriales</taxon>
        <taxon>Flavobacteriaceae</taxon>
        <taxon>Sungkyunkwania</taxon>
    </lineage>
</organism>
<feature type="coiled-coil region" evidence="5">
    <location>
        <begin position="470"/>
        <end position="497"/>
    </location>
</feature>
<evidence type="ECO:0000313" key="9">
    <source>
        <dbReference type="Proteomes" id="UP001596978"/>
    </source>
</evidence>
<comment type="caution">
    <text evidence="8">The sequence shown here is derived from an EMBL/GenBank/DDBJ whole genome shotgun (WGS) entry which is preliminary data.</text>
</comment>
<feature type="transmembrane region" description="Helical" evidence="6">
    <location>
        <begin position="379"/>
        <end position="398"/>
    </location>
</feature>